<proteinExistence type="predicted"/>
<keyword evidence="3" id="KW-1185">Reference proteome</keyword>
<organism evidence="2 3">
    <name type="scientific">Gilvimarinus algae</name>
    <dbReference type="NCBI Taxonomy" id="3058037"/>
    <lineage>
        <taxon>Bacteria</taxon>
        <taxon>Pseudomonadati</taxon>
        <taxon>Pseudomonadota</taxon>
        <taxon>Gammaproteobacteria</taxon>
        <taxon>Cellvibrionales</taxon>
        <taxon>Cellvibrionaceae</taxon>
        <taxon>Gilvimarinus</taxon>
    </lineage>
</organism>
<dbReference type="RefSeq" id="WP_302711707.1">
    <property type="nucleotide sequence ID" value="NZ_JAULRT010000035.1"/>
</dbReference>
<name>A0ABT8TBW0_9GAMM</name>
<accession>A0ABT8TBW0</accession>
<reference evidence="2" key="1">
    <citation type="submission" date="2023-07" db="EMBL/GenBank/DDBJ databases">
        <title>Gilvimarinus algae sp. nov., isolated from the surface of Kelp.</title>
        <authorList>
            <person name="Sun Y.Y."/>
            <person name="Gong Y."/>
            <person name="Du Z.J."/>
        </authorList>
    </citation>
    <scope>NUCLEOTIDE SEQUENCE</scope>
    <source>
        <strain evidence="2">SDUM040014</strain>
    </source>
</reference>
<feature type="signal peptide" evidence="1">
    <location>
        <begin position="1"/>
        <end position="23"/>
    </location>
</feature>
<dbReference type="EMBL" id="JAULRT010000035">
    <property type="protein sequence ID" value="MDO3381575.1"/>
    <property type="molecule type" value="Genomic_DNA"/>
</dbReference>
<evidence type="ECO:0000313" key="2">
    <source>
        <dbReference type="EMBL" id="MDO3381575.1"/>
    </source>
</evidence>
<protein>
    <submittedName>
        <fullName evidence="2">FAD-binding oxidoreductase</fullName>
    </submittedName>
</protein>
<gene>
    <name evidence="2" type="ORF">QWI16_05270</name>
</gene>
<evidence type="ECO:0000313" key="3">
    <source>
        <dbReference type="Proteomes" id="UP001168380"/>
    </source>
</evidence>
<sequence length="151" mass="16893">MTIKTLSKALLLAGLLLPLFSAAESIRPFTSDGCSRFPNGTLEHAGLWLSCCEQHDLAYWRGGTYAERIAADDALEVCVAATGEPTIGLMMYFGVRLGGTPFAPTDFRWGYGWREYRGYRALNEQEQQAVQEAMNAMDPEWRIRLMLPAPR</sequence>
<dbReference type="InterPro" id="IPR036444">
    <property type="entry name" value="PLipase_A2_dom_sf"/>
</dbReference>
<comment type="caution">
    <text evidence="2">The sequence shown here is derived from an EMBL/GenBank/DDBJ whole genome shotgun (WGS) entry which is preliminary data.</text>
</comment>
<dbReference type="SUPFAM" id="SSF48619">
    <property type="entry name" value="Phospholipase A2, PLA2"/>
    <property type="match status" value="1"/>
</dbReference>
<keyword evidence="1" id="KW-0732">Signal</keyword>
<dbReference type="Proteomes" id="UP001168380">
    <property type="component" value="Unassembled WGS sequence"/>
</dbReference>
<feature type="chain" id="PRO_5047492870" evidence="1">
    <location>
        <begin position="24"/>
        <end position="151"/>
    </location>
</feature>
<evidence type="ECO:0000256" key="1">
    <source>
        <dbReference type="SAM" id="SignalP"/>
    </source>
</evidence>